<feature type="domain" description="Tryptophan synthase beta chain-like PALP" evidence="4">
    <location>
        <begin position="19"/>
        <end position="329"/>
    </location>
</feature>
<dbReference type="EMBL" id="DSVQ01000012">
    <property type="protein sequence ID" value="HGT39490.1"/>
    <property type="molecule type" value="Genomic_DNA"/>
</dbReference>
<comment type="caution">
    <text evidence="5">The sequence shown here is derived from an EMBL/GenBank/DDBJ whole genome shotgun (WGS) entry which is preliminary data.</text>
</comment>
<dbReference type="PANTHER" id="PTHR48078:SF6">
    <property type="entry name" value="L-THREONINE DEHYDRATASE CATABOLIC TDCB"/>
    <property type="match status" value="1"/>
</dbReference>
<dbReference type="InterPro" id="IPR036052">
    <property type="entry name" value="TrpB-like_PALP_sf"/>
</dbReference>
<organism evidence="5">
    <name type="scientific">Schlesneria paludicola</name>
    <dbReference type="NCBI Taxonomy" id="360056"/>
    <lineage>
        <taxon>Bacteria</taxon>
        <taxon>Pseudomonadati</taxon>
        <taxon>Planctomycetota</taxon>
        <taxon>Planctomycetia</taxon>
        <taxon>Planctomycetales</taxon>
        <taxon>Planctomycetaceae</taxon>
        <taxon>Schlesneria</taxon>
    </lineage>
</organism>
<evidence type="ECO:0000256" key="3">
    <source>
        <dbReference type="ARBA" id="ARBA00023239"/>
    </source>
</evidence>
<protein>
    <submittedName>
        <fullName evidence="5">Pyridoxal-phosphate dependent enzyme</fullName>
    </submittedName>
</protein>
<proteinExistence type="predicted"/>
<dbReference type="Gene3D" id="3.40.50.1100">
    <property type="match status" value="2"/>
</dbReference>
<gene>
    <name evidence="5" type="ORF">ENS64_09550</name>
</gene>
<dbReference type="GO" id="GO:0009097">
    <property type="term" value="P:isoleucine biosynthetic process"/>
    <property type="evidence" value="ECO:0007669"/>
    <property type="project" value="TreeGrafter"/>
</dbReference>
<comment type="cofactor">
    <cofactor evidence="1">
        <name>pyridoxal 5'-phosphate</name>
        <dbReference type="ChEBI" id="CHEBI:597326"/>
    </cofactor>
</comment>
<evidence type="ECO:0000256" key="1">
    <source>
        <dbReference type="ARBA" id="ARBA00001933"/>
    </source>
</evidence>
<keyword evidence="3" id="KW-0456">Lyase</keyword>
<name>A0A7C4QVL5_9PLAN</name>
<dbReference type="GO" id="GO:0006565">
    <property type="term" value="P:L-serine catabolic process"/>
    <property type="evidence" value="ECO:0007669"/>
    <property type="project" value="TreeGrafter"/>
</dbReference>
<accession>A0A7C4QVL5</accession>
<sequence length="362" mass="38449">MSIWHWSRWLAEVPEAARITLGEGHTPLVRSRRIGPSVGVPNLYFKLETGNPSGSYKDRFAVVAVSDMLARGKRVCWATSSGNTGAALAAYCAVAGIECRIAIVERAPAGKLRQMLAYGAKLARIRGFGIDSELSDRVFARLRELGAAPGASLQISAFKLAPVGMTGVLTLSHELAEQAPQPWDHVFCMAGGGGLAWAVAQGFLQRHEAGMLARCPRIEVVQPEGNNTIAGPLRGGRSRGQKVQCTTEISGLQVPNLVDADGAIAACRRTGGTGHLVSDALVWDVQRRLAREEGIFAEPAGAAAVAGLIQAAQQGEIAREACVACFVTGSAFKDPHALEVMTRDADCPLLDFSEWNALVSRV</sequence>
<evidence type="ECO:0000256" key="2">
    <source>
        <dbReference type="ARBA" id="ARBA00022898"/>
    </source>
</evidence>
<dbReference type="InterPro" id="IPR001926">
    <property type="entry name" value="TrpB-like_PALP"/>
</dbReference>
<keyword evidence="2" id="KW-0663">Pyridoxal phosphate</keyword>
<dbReference type="GO" id="GO:0003941">
    <property type="term" value="F:L-serine ammonia-lyase activity"/>
    <property type="evidence" value="ECO:0007669"/>
    <property type="project" value="TreeGrafter"/>
</dbReference>
<evidence type="ECO:0000313" key="5">
    <source>
        <dbReference type="EMBL" id="HGT39490.1"/>
    </source>
</evidence>
<dbReference type="PANTHER" id="PTHR48078">
    <property type="entry name" value="THREONINE DEHYDRATASE, MITOCHONDRIAL-RELATED"/>
    <property type="match status" value="1"/>
</dbReference>
<dbReference type="SUPFAM" id="SSF53686">
    <property type="entry name" value="Tryptophan synthase beta subunit-like PLP-dependent enzymes"/>
    <property type="match status" value="1"/>
</dbReference>
<dbReference type="GO" id="GO:0004794">
    <property type="term" value="F:threonine deaminase activity"/>
    <property type="evidence" value="ECO:0007669"/>
    <property type="project" value="TreeGrafter"/>
</dbReference>
<dbReference type="GO" id="GO:0006567">
    <property type="term" value="P:L-threonine catabolic process"/>
    <property type="evidence" value="ECO:0007669"/>
    <property type="project" value="TreeGrafter"/>
</dbReference>
<evidence type="ECO:0000259" key="4">
    <source>
        <dbReference type="Pfam" id="PF00291"/>
    </source>
</evidence>
<reference evidence="5" key="1">
    <citation type="journal article" date="2020" name="mSystems">
        <title>Genome- and Community-Level Interaction Insights into Carbon Utilization and Element Cycling Functions of Hydrothermarchaeota in Hydrothermal Sediment.</title>
        <authorList>
            <person name="Zhou Z."/>
            <person name="Liu Y."/>
            <person name="Xu W."/>
            <person name="Pan J."/>
            <person name="Luo Z.H."/>
            <person name="Li M."/>
        </authorList>
    </citation>
    <scope>NUCLEOTIDE SEQUENCE [LARGE SCALE GENOMIC DNA]</scope>
    <source>
        <strain evidence="5">SpSt-508</strain>
    </source>
</reference>
<dbReference type="InterPro" id="IPR050147">
    <property type="entry name" value="Ser/Thr_Dehydratase"/>
</dbReference>
<dbReference type="AlphaFoldDB" id="A0A7C4QVL5"/>
<dbReference type="Pfam" id="PF00291">
    <property type="entry name" value="PALP"/>
    <property type="match status" value="1"/>
</dbReference>